<organism evidence="1">
    <name type="scientific">Fusarium oxysporum Fo47</name>
    <dbReference type="NCBI Taxonomy" id="660027"/>
    <lineage>
        <taxon>Eukaryota</taxon>
        <taxon>Fungi</taxon>
        <taxon>Dikarya</taxon>
        <taxon>Ascomycota</taxon>
        <taxon>Pezizomycotina</taxon>
        <taxon>Sordariomycetes</taxon>
        <taxon>Hypocreomycetidae</taxon>
        <taxon>Hypocreales</taxon>
        <taxon>Nectriaceae</taxon>
        <taxon>Fusarium</taxon>
        <taxon>Fusarium oxysporum species complex</taxon>
    </lineage>
</organism>
<dbReference type="AlphaFoldDB" id="W9K7R9"/>
<protein>
    <submittedName>
        <fullName evidence="1">Uncharacterized protein</fullName>
    </submittedName>
</protein>
<dbReference type="HOGENOM" id="CLU_127325_0_0_1"/>
<dbReference type="PANTHER" id="PTHR32487:SF0">
    <property type="entry name" value="3-OXO-DELTA(4,5)-STEROID 5-BETA-REDUCTASE"/>
    <property type="match status" value="1"/>
</dbReference>
<dbReference type="PANTHER" id="PTHR32487">
    <property type="entry name" value="3-OXO-DELTA(4,5)-STEROID 5-BETA-REDUCTASE"/>
    <property type="match status" value="1"/>
</dbReference>
<reference evidence="1" key="1">
    <citation type="submission" date="2011-06" db="EMBL/GenBank/DDBJ databases">
        <title>The Genome Sequence of Fusarium oxysporum Fo47.</title>
        <authorList>
            <consortium name="The Broad Institute Genome Sequencing Platform"/>
            <person name="Ma L.-J."/>
            <person name="Gale L.R."/>
            <person name="Schwartz D.C."/>
            <person name="Zhou S."/>
            <person name="Corby-Kistler H."/>
            <person name="Young S.K."/>
            <person name="Zeng Q."/>
            <person name="Gargeya S."/>
            <person name="Fitzgerald M."/>
            <person name="Haas B."/>
            <person name="Abouelleil A."/>
            <person name="Alvarado L."/>
            <person name="Arachchi H.M."/>
            <person name="Berlin A."/>
            <person name="Brown A."/>
            <person name="Chapman S.B."/>
            <person name="Chen Z."/>
            <person name="Dunbar C."/>
            <person name="Freedman E."/>
            <person name="Gearin G."/>
            <person name="Gellesch M."/>
            <person name="Goldberg J."/>
            <person name="Griggs A."/>
            <person name="Gujja S."/>
            <person name="Heiman D."/>
            <person name="Howarth C."/>
            <person name="Larson L."/>
            <person name="Lui A."/>
            <person name="MacDonald P.J.P."/>
            <person name="Mehta T."/>
            <person name="Montmayeur A."/>
            <person name="Murphy C."/>
            <person name="Neiman D."/>
            <person name="Pearson M."/>
            <person name="Priest M."/>
            <person name="Roberts A."/>
            <person name="Saif S."/>
            <person name="Shea T."/>
            <person name="Shenoy N."/>
            <person name="Sisk P."/>
            <person name="Stolte C."/>
            <person name="Sykes S."/>
            <person name="Wortman J."/>
            <person name="Nusbaum C."/>
            <person name="Birren B."/>
        </authorList>
    </citation>
    <scope>NUCLEOTIDE SEQUENCE [LARGE SCALE GENOMIC DNA]</scope>
    <source>
        <strain evidence="1">Fo47</strain>
    </source>
</reference>
<dbReference type="VEuPathDB" id="FungiDB:FOZG_10284"/>
<gene>
    <name evidence="1" type="ORF">FOZG_10284</name>
</gene>
<reference evidence="1" key="2">
    <citation type="submission" date="2012-06" db="EMBL/GenBank/DDBJ databases">
        <title>Annotation of the Genome Sequence of Fusarium oxysporum Fo47.</title>
        <authorList>
            <consortium name="The Broad Institute Genomics Platform"/>
            <person name="Ma L.-J."/>
            <person name="Corby-Kistler H."/>
            <person name="Broz K."/>
            <person name="Gale L.R."/>
            <person name="Jonkers W."/>
            <person name="O'Donnell K."/>
            <person name="Ploetz R."/>
            <person name="Steinberg C."/>
            <person name="Schwartz D.C."/>
            <person name="VanEtten H."/>
            <person name="Zhou S."/>
            <person name="Young S.K."/>
            <person name="Zeng Q."/>
            <person name="Gargeya S."/>
            <person name="Fitzgerald M."/>
            <person name="Abouelleil A."/>
            <person name="Alvarado L."/>
            <person name="Chapman S.B."/>
            <person name="Gainer-Dewar J."/>
            <person name="Goldberg J."/>
            <person name="Griggs A."/>
            <person name="Gujja S."/>
            <person name="Hansen M."/>
            <person name="Howarth C."/>
            <person name="Imamovic A."/>
            <person name="Ireland A."/>
            <person name="Larimer J."/>
            <person name="McCowan C."/>
            <person name="Murphy C."/>
            <person name="Pearson M."/>
            <person name="Poon T.W."/>
            <person name="Priest M."/>
            <person name="Roberts A."/>
            <person name="Saif S."/>
            <person name="Shea T."/>
            <person name="Sykes S."/>
            <person name="Wortman J."/>
            <person name="Nusbaum C."/>
            <person name="Birren B."/>
        </authorList>
    </citation>
    <scope>NUCLEOTIDE SEQUENCE</scope>
    <source>
        <strain evidence="1">Fo47</strain>
    </source>
</reference>
<dbReference type="EMBL" id="JH717901">
    <property type="protein sequence ID" value="EWZ38744.1"/>
    <property type="molecule type" value="Genomic_DNA"/>
</dbReference>
<name>W9K7R9_FUSOX</name>
<accession>W9K7R9</accession>
<dbReference type="Gene3D" id="3.40.50.720">
    <property type="entry name" value="NAD(P)-binding Rossmann-like Domain"/>
    <property type="match status" value="1"/>
</dbReference>
<evidence type="ECO:0000313" key="1">
    <source>
        <dbReference type="EMBL" id="EWZ38744.1"/>
    </source>
</evidence>
<dbReference type="Proteomes" id="UP000030766">
    <property type="component" value="Unassembled WGS sequence"/>
</dbReference>
<sequence length="159" mass="17983">MALEPRAANEGFNVANGDAESWMNLWPRVAKHFGLKVPADQFSREAPLASEKALVLEPPMSVVAKDIGLKGHTPQSYIRQRTQEVKDAWKRLADREGLDPEALSKASWAFAGFAWGRDYNNILSMSKSRKIGWTGYLDTWENLESIFKLLEDKKVIPKH</sequence>
<proteinExistence type="predicted"/>